<name>A0A1M5VFG2_9FIRM</name>
<dbReference type="RefSeq" id="WP_073197259.1">
    <property type="nucleotide sequence ID" value="NZ_FQXO01000058.1"/>
</dbReference>
<dbReference type="CDD" id="cd00515">
    <property type="entry name" value="HAM1"/>
    <property type="match status" value="1"/>
</dbReference>
<dbReference type="GO" id="GO:0017111">
    <property type="term" value="F:ribonucleoside triphosphate phosphatase activity"/>
    <property type="evidence" value="ECO:0007669"/>
    <property type="project" value="InterPro"/>
</dbReference>
<keyword evidence="7 10" id="KW-0546">Nucleotide metabolism</keyword>
<gene>
    <name evidence="12" type="ORF">SAMN02745135_01906</name>
</gene>
<evidence type="ECO:0000256" key="4">
    <source>
        <dbReference type="ARBA" id="ARBA00022741"/>
    </source>
</evidence>
<feature type="binding site" evidence="10">
    <location>
        <position position="74"/>
    </location>
    <ligand>
        <name>substrate</name>
    </ligand>
</feature>
<keyword evidence="5 10" id="KW-0378">Hydrolase</keyword>
<comment type="similarity">
    <text evidence="1 10 11">Belongs to the HAM1 NTPase family.</text>
</comment>
<dbReference type="PANTHER" id="PTHR11067">
    <property type="entry name" value="INOSINE TRIPHOSPHATE PYROPHOSPHATASE/HAM1 PROTEIN"/>
    <property type="match status" value="1"/>
</dbReference>
<evidence type="ECO:0000313" key="12">
    <source>
        <dbReference type="EMBL" id="SHH73987.1"/>
    </source>
</evidence>
<dbReference type="GO" id="GO:0009117">
    <property type="term" value="P:nucleotide metabolic process"/>
    <property type="evidence" value="ECO:0007669"/>
    <property type="project" value="UniProtKB-KW"/>
</dbReference>
<feature type="binding site" evidence="10">
    <location>
        <begin position="156"/>
        <end position="159"/>
    </location>
    <ligand>
        <name>substrate</name>
    </ligand>
</feature>
<accession>A0A1M5VFG2</accession>
<comment type="catalytic activity">
    <reaction evidence="8 10">
        <text>dITP + H2O = dIMP + diphosphate + H(+)</text>
        <dbReference type="Rhea" id="RHEA:28342"/>
        <dbReference type="ChEBI" id="CHEBI:15377"/>
        <dbReference type="ChEBI" id="CHEBI:15378"/>
        <dbReference type="ChEBI" id="CHEBI:33019"/>
        <dbReference type="ChEBI" id="CHEBI:61194"/>
        <dbReference type="ChEBI" id="CHEBI:61382"/>
        <dbReference type="EC" id="3.6.1.66"/>
    </reaction>
</comment>
<dbReference type="GO" id="GO:0036220">
    <property type="term" value="F:ITP diphosphatase activity"/>
    <property type="evidence" value="ECO:0007669"/>
    <property type="project" value="UniProtKB-UniRule"/>
</dbReference>
<dbReference type="Gene3D" id="3.90.950.10">
    <property type="match status" value="1"/>
</dbReference>
<dbReference type="GO" id="GO:0046872">
    <property type="term" value="F:metal ion binding"/>
    <property type="evidence" value="ECO:0007669"/>
    <property type="project" value="UniProtKB-KW"/>
</dbReference>
<dbReference type="InterPro" id="IPR029001">
    <property type="entry name" value="ITPase-like_fam"/>
</dbReference>
<protein>
    <recommendedName>
        <fullName evidence="10">dITP/XTP pyrophosphatase</fullName>
        <ecNumber evidence="10">3.6.1.66</ecNumber>
    </recommendedName>
    <alternativeName>
        <fullName evidence="10">Non-canonical purine NTP pyrophosphatase</fullName>
    </alternativeName>
    <alternativeName>
        <fullName evidence="10">Non-standard purine NTP pyrophosphatase</fullName>
    </alternativeName>
    <alternativeName>
        <fullName evidence="10">Nucleoside-triphosphate diphosphatase</fullName>
    </alternativeName>
    <alternativeName>
        <fullName evidence="10">Nucleoside-triphosphate pyrophosphatase</fullName>
        <shortName evidence="10">NTPase</shortName>
    </alternativeName>
</protein>
<feature type="binding site" evidence="10">
    <location>
        <position position="73"/>
    </location>
    <ligand>
        <name>Mg(2+)</name>
        <dbReference type="ChEBI" id="CHEBI:18420"/>
    </ligand>
</feature>
<dbReference type="NCBIfam" id="TIGR00042">
    <property type="entry name" value="RdgB/HAM1 family non-canonical purine NTP pyrophosphatase"/>
    <property type="match status" value="1"/>
</dbReference>
<evidence type="ECO:0000256" key="9">
    <source>
        <dbReference type="ARBA" id="ARBA00052017"/>
    </source>
</evidence>
<dbReference type="SUPFAM" id="SSF52972">
    <property type="entry name" value="ITPase-like"/>
    <property type="match status" value="1"/>
</dbReference>
<keyword evidence="4 10" id="KW-0547">Nucleotide-binding</keyword>
<evidence type="ECO:0000256" key="5">
    <source>
        <dbReference type="ARBA" id="ARBA00022801"/>
    </source>
</evidence>
<evidence type="ECO:0000256" key="2">
    <source>
        <dbReference type="ARBA" id="ARBA00011738"/>
    </source>
</evidence>
<evidence type="ECO:0000256" key="10">
    <source>
        <dbReference type="HAMAP-Rule" id="MF_01405"/>
    </source>
</evidence>
<evidence type="ECO:0000313" key="13">
    <source>
        <dbReference type="Proteomes" id="UP000183967"/>
    </source>
</evidence>
<reference evidence="13" key="1">
    <citation type="submission" date="2016-11" db="EMBL/GenBank/DDBJ databases">
        <authorList>
            <person name="Varghese N."/>
            <person name="Submissions S."/>
        </authorList>
    </citation>
    <scope>NUCLEOTIDE SEQUENCE [LARGE SCALE GENOMIC DNA]</scope>
    <source>
        <strain evidence="13">DSM 13643</strain>
    </source>
</reference>
<dbReference type="PANTHER" id="PTHR11067:SF9">
    <property type="entry name" value="INOSINE TRIPHOSPHATE PYROPHOSPHATASE"/>
    <property type="match status" value="1"/>
</dbReference>
<feature type="binding site" evidence="10">
    <location>
        <begin position="184"/>
        <end position="185"/>
    </location>
    <ligand>
        <name>substrate</name>
    </ligand>
</feature>
<dbReference type="GO" id="GO:0009146">
    <property type="term" value="P:purine nucleoside triphosphate catabolic process"/>
    <property type="evidence" value="ECO:0007669"/>
    <property type="project" value="UniProtKB-UniRule"/>
</dbReference>
<dbReference type="Proteomes" id="UP000183967">
    <property type="component" value="Unassembled WGS sequence"/>
</dbReference>
<organism evidence="12 13">
    <name type="scientific">Caloranaerobacter azorensis DSM 13643</name>
    <dbReference type="NCBI Taxonomy" id="1121264"/>
    <lineage>
        <taxon>Bacteria</taxon>
        <taxon>Bacillati</taxon>
        <taxon>Bacillota</taxon>
        <taxon>Tissierellia</taxon>
        <taxon>Tissierellales</taxon>
        <taxon>Thermohalobacteraceae</taxon>
        <taxon>Caloranaerobacter</taxon>
    </lineage>
</organism>
<proteinExistence type="inferred from homology"/>
<keyword evidence="13" id="KW-1185">Reference proteome</keyword>
<feature type="binding site" evidence="10">
    <location>
        <position position="179"/>
    </location>
    <ligand>
        <name>substrate</name>
    </ligand>
</feature>
<feature type="binding site" evidence="10">
    <location>
        <begin position="10"/>
        <end position="15"/>
    </location>
    <ligand>
        <name>substrate</name>
    </ligand>
</feature>
<evidence type="ECO:0000256" key="6">
    <source>
        <dbReference type="ARBA" id="ARBA00022842"/>
    </source>
</evidence>
<dbReference type="AlphaFoldDB" id="A0A1M5VFG2"/>
<dbReference type="GO" id="GO:0000166">
    <property type="term" value="F:nucleotide binding"/>
    <property type="evidence" value="ECO:0007669"/>
    <property type="project" value="UniProtKB-KW"/>
</dbReference>
<keyword evidence="6 10" id="KW-0460">Magnesium</keyword>
<dbReference type="InterPro" id="IPR020922">
    <property type="entry name" value="dITP/XTP_pyrophosphatase"/>
</dbReference>
<evidence type="ECO:0000256" key="11">
    <source>
        <dbReference type="RuleBase" id="RU003781"/>
    </source>
</evidence>
<comment type="subunit">
    <text evidence="2 10">Homodimer.</text>
</comment>
<dbReference type="GO" id="GO:0005829">
    <property type="term" value="C:cytosol"/>
    <property type="evidence" value="ECO:0007669"/>
    <property type="project" value="TreeGrafter"/>
</dbReference>
<dbReference type="GO" id="GO:0036222">
    <property type="term" value="F:XTP diphosphatase activity"/>
    <property type="evidence" value="ECO:0007669"/>
    <property type="project" value="UniProtKB-UniRule"/>
</dbReference>
<sequence>MKKTRLIVASGNVHKIYEIKKILKGLPLEILSKDEVGLKDLEVVEDGKTLEENAIKKAIEVSKKVDGIVIADDTGLFVDRLDGRPGIYSSRYAGEDATYEENNRKLLMELDGVELEDRTAKFKTVIAIVMEDKSYKTVEGECLGKIALTPRGNHGFGYDPLFIVDGYNKTFAELGEDIKNKISHRANALRKLRVELENILKG</sequence>
<dbReference type="HAMAP" id="MF_01405">
    <property type="entry name" value="Non_canon_purine_NTPase"/>
    <property type="match status" value="1"/>
</dbReference>
<comment type="catalytic activity">
    <reaction evidence="10">
        <text>ITP + H2O = IMP + diphosphate + H(+)</text>
        <dbReference type="Rhea" id="RHEA:29399"/>
        <dbReference type="ChEBI" id="CHEBI:15377"/>
        <dbReference type="ChEBI" id="CHEBI:15378"/>
        <dbReference type="ChEBI" id="CHEBI:33019"/>
        <dbReference type="ChEBI" id="CHEBI:58053"/>
        <dbReference type="ChEBI" id="CHEBI:61402"/>
        <dbReference type="EC" id="3.6.1.66"/>
    </reaction>
</comment>
<dbReference type="Pfam" id="PF01725">
    <property type="entry name" value="Ham1p_like"/>
    <property type="match status" value="1"/>
</dbReference>
<evidence type="ECO:0000256" key="1">
    <source>
        <dbReference type="ARBA" id="ARBA00008023"/>
    </source>
</evidence>
<dbReference type="NCBIfam" id="NF011397">
    <property type="entry name" value="PRK14822.1"/>
    <property type="match status" value="1"/>
</dbReference>
<dbReference type="InterPro" id="IPR002637">
    <property type="entry name" value="RdgB/HAM1"/>
</dbReference>
<evidence type="ECO:0000256" key="8">
    <source>
        <dbReference type="ARBA" id="ARBA00051875"/>
    </source>
</evidence>
<evidence type="ECO:0000256" key="3">
    <source>
        <dbReference type="ARBA" id="ARBA00022723"/>
    </source>
</evidence>
<dbReference type="OrthoDB" id="9807456at2"/>
<feature type="active site" description="Proton acceptor" evidence="10">
    <location>
        <position position="73"/>
    </location>
</feature>
<dbReference type="GO" id="GO:0035870">
    <property type="term" value="F:dITP diphosphatase activity"/>
    <property type="evidence" value="ECO:0007669"/>
    <property type="project" value="UniProtKB-UniRule"/>
</dbReference>
<evidence type="ECO:0000256" key="7">
    <source>
        <dbReference type="ARBA" id="ARBA00023080"/>
    </source>
</evidence>
<dbReference type="EC" id="3.6.1.66" evidence="10"/>
<comment type="catalytic activity">
    <reaction evidence="9 10">
        <text>XTP + H2O = XMP + diphosphate + H(+)</text>
        <dbReference type="Rhea" id="RHEA:28610"/>
        <dbReference type="ChEBI" id="CHEBI:15377"/>
        <dbReference type="ChEBI" id="CHEBI:15378"/>
        <dbReference type="ChEBI" id="CHEBI:33019"/>
        <dbReference type="ChEBI" id="CHEBI:57464"/>
        <dbReference type="ChEBI" id="CHEBI:61314"/>
        <dbReference type="EC" id="3.6.1.66"/>
    </reaction>
</comment>
<keyword evidence="3 10" id="KW-0479">Metal-binding</keyword>
<dbReference type="EMBL" id="FQXO01000058">
    <property type="protein sequence ID" value="SHH73987.1"/>
    <property type="molecule type" value="Genomic_DNA"/>
</dbReference>
<comment type="caution">
    <text evidence="10">Lacks conserved residue(s) required for the propagation of feature annotation.</text>
</comment>
<comment type="function">
    <text evidence="10">Pyrophosphatase that catalyzes the hydrolysis of nucleoside triphosphates to their monophosphate derivatives, with a high preference for the non-canonical purine nucleotides XTP (xanthosine triphosphate), dITP (deoxyinosine triphosphate) and ITP. Seems to function as a house-cleaning enzyme that removes non-canonical purine nucleotides from the nucleotide pool, thus preventing their incorporation into DNA/RNA and avoiding chromosomal lesions.</text>
</comment>
<comment type="cofactor">
    <cofactor evidence="10">
        <name>Mg(2+)</name>
        <dbReference type="ChEBI" id="CHEBI:18420"/>
    </cofactor>
    <text evidence="10">Binds 1 Mg(2+) ion per subunit.</text>
</comment>
<dbReference type="FunFam" id="3.90.950.10:FF:000001">
    <property type="entry name" value="dITP/XTP pyrophosphatase"/>
    <property type="match status" value="1"/>
</dbReference>